<feature type="transmembrane region" description="Helical" evidence="3">
    <location>
        <begin position="12"/>
        <end position="35"/>
    </location>
</feature>
<accession>A0A2V4AZ67</accession>
<dbReference type="Gene3D" id="2.40.260.10">
    <property type="entry name" value="Sortase"/>
    <property type="match status" value="1"/>
</dbReference>
<dbReference type="OrthoDB" id="525039at2"/>
<dbReference type="RefSeq" id="WP_112284471.1">
    <property type="nucleotide sequence ID" value="NZ_MASW01000006.1"/>
</dbReference>
<evidence type="ECO:0000313" key="5">
    <source>
        <dbReference type="Proteomes" id="UP000249915"/>
    </source>
</evidence>
<dbReference type="InterPro" id="IPR023365">
    <property type="entry name" value="Sortase_dom-sf"/>
</dbReference>
<protein>
    <submittedName>
        <fullName evidence="4">Sortase</fullName>
    </submittedName>
</protein>
<dbReference type="GO" id="GO:0016787">
    <property type="term" value="F:hydrolase activity"/>
    <property type="evidence" value="ECO:0007669"/>
    <property type="project" value="UniProtKB-KW"/>
</dbReference>
<feature type="region of interest" description="Disordered" evidence="2">
    <location>
        <begin position="43"/>
        <end position="118"/>
    </location>
</feature>
<organism evidence="4 5">
    <name type="scientific">Prauserella muralis</name>
    <dbReference type="NCBI Taxonomy" id="588067"/>
    <lineage>
        <taxon>Bacteria</taxon>
        <taxon>Bacillati</taxon>
        <taxon>Actinomycetota</taxon>
        <taxon>Actinomycetes</taxon>
        <taxon>Pseudonocardiales</taxon>
        <taxon>Pseudonocardiaceae</taxon>
        <taxon>Prauserella</taxon>
    </lineage>
</organism>
<dbReference type="InterPro" id="IPR005754">
    <property type="entry name" value="Sortase"/>
</dbReference>
<evidence type="ECO:0000256" key="1">
    <source>
        <dbReference type="ARBA" id="ARBA00022801"/>
    </source>
</evidence>
<keyword evidence="5" id="KW-1185">Reference proteome</keyword>
<reference evidence="4 5" key="1">
    <citation type="submission" date="2016-07" db="EMBL/GenBank/DDBJ databases">
        <title>Draft genome sequence of Prauserella muralis DSM 45305, isolated from a mould-covered wall in an indoor environment.</title>
        <authorList>
            <person name="Ruckert C."/>
            <person name="Albersmeier A."/>
            <person name="Jiang C.-L."/>
            <person name="Jiang Y."/>
            <person name="Kalinowski J."/>
            <person name="Schneider O."/>
            <person name="Winkler A."/>
            <person name="Zotchev S.B."/>
        </authorList>
    </citation>
    <scope>NUCLEOTIDE SEQUENCE [LARGE SCALE GENOMIC DNA]</scope>
    <source>
        <strain evidence="4 5">DSM 45305</strain>
    </source>
</reference>
<evidence type="ECO:0000313" key="4">
    <source>
        <dbReference type="EMBL" id="PXY21230.1"/>
    </source>
</evidence>
<sequence>MTHSRHGRRGWVTAYLLGIGSVLAAELVVLGVLLVPAPTVAVAGSAQPATTTRAAPAGTGEPEEAPTATSPAPRQDRATSTRPRPPAPPPAAEPRSRDEPVSSGRRPGTLALPDGGTARLVRQEVGPGAVLPVPERLGEATWWGAGLGAPSGAGVFAGHVNWNGRTGPFAELWNVRIGERITVTDAAGTVWRYAVAQIVTLHKDELPARAPELFSQSGPHRIVLVTCGGQWLGGTTGYADNRVVVAEPA</sequence>
<dbReference type="AlphaFoldDB" id="A0A2V4AZ67"/>
<name>A0A2V4AZ67_9PSEU</name>
<dbReference type="Proteomes" id="UP000249915">
    <property type="component" value="Unassembled WGS sequence"/>
</dbReference>
<dbReference type="CDD" id="cd05829">
    <property type="entry name" value="Sortase_F"/>
    <property type="match status" value="1"/>
</dbReference>
<comment type="caution">
    <text evidence="4">The sequence shown here is derived from an EMBL/GenBank/DDBJ whole genome shotgun (WGS) entry which is preliminary data.</text>
</comment>
<dbReference type="Pfam" id="PF04203">
    <property type="entry name" value="Sortase"/>
    <property type="match status" value="1"/>
</dbReference>
<gene>
    <name evidence="4" type="ORF">BAY60_27640</name>
</gene>
<dbReference type="InterPro" id="IPR042001">
    <property type="entry name" value="Sortase_F"/>
</dbReference>
<keyword evidence="3" id="KW-1133">Transmembrane helix</keyword>
<feature type="compositionally biased region" description="Pro residues" evidence="2">
    <location>
        <begin position="83"/>
        <end position="92"/>
    </location>
</feature>
<dbReference type="SUPFAM" id="SSF63817">
    <property type="entry name" value="Sortase"/>
    <property type="match status" value="1"/>
</dbReference>
<keyword evidence="3" id="KW-0812">Transmembrane</keyword>
<feature type="compositionally biased region" description="Low complexity" evidence="2">
    <location>
        <begin position="43"/>
        <end position="73"/>
    </location>
</feature>
<proteinExistence type="predicted"/>
<dbReference type="EMBL" id="MASW01000006">
    <property type="protein sequence ID" value="PXY21230.1"/>
    <property type="molecule type" value="Genomic_DNA"/>
</dbReference>
<keyword evidence="1" id="KW-0378">Hydrolase</keyword>
<evidence type="ECO:0000256" key="2">
    <source>
        <dbReference type="SAM" id="MobiDB-lite"/>
    </source>
</evidence>
<keyword evidence="3" id="KW-0472">Membrane</keyword>
<evidence type="ECO:0000256" key="3">
    <source>
        <dbReference type="SAM" id="Phobius"/>
    </source>
</evidence>